<accession>A0A4R1L7Z0</accession>
<evidence type="ECO:0000313" key="2">
    <source>
        <dbReference type="Proteomes" id="UP000295210"/>
    </source>
</evidence>
<keyword evidence="2" id="KW-1185">Reference proteome</keyword>
<dbReference type="AlphaFoldDB" id="A0A4R1L7Z0"/>
<dbReference type="Proteomes" id="UP000295210">
    <property type="component" value="Unassembled WGS sequence"/>
</dbReference>
<reference evidence="1 2" key="1">
    <citation type="submission" date="2019-03" db="EMBL/GenBank/DDBJ databases">
        <title>Genomic Encyclopedia of Type Strains, Phase IV (KMG-IV): sequencing the most valuable type-strain genomes for metagenomic binning, comparative biology and taxonomic classification.</title>
        <authorList>
            <person name="Goeker M."/>
        </authorList>
    </citation>
    <scope>NUCLEOTIDE SEQUENCE [LARGE SCALE GENOMIC DNA]</scope>
    <source>
        <strain evidence="1 2">DSM 103428</strain>
    </source>
</reference>
<sequence>MPHQQSVQLQVQTDSLFSRGLFQTLLSLGASFCG</sequence>
<comment type="caution">
    <text evidence="1">The sequence shown here is derived from an EMBL/GenBank/DDBJ whole genome shotgun (WGS) entry which is preliminary data.</text>
</comment>
<dbReference type="EMBL" id="SMGK01000002">
    <property type="protein sequence ID" value="TCK74355.1"/>
    <property type="molecule type" value="Genomic_DNA"/>
</dbReference>
<organism evidence="1 2">
    <name type="scientific">Acidipila rosea</name>
    <dbReference type="NCBI Taxonomy" id="768535"/>
    <lineage>
        <taxon>Bacteria</taxon>
        <taxon>Pseudomonadati</taxon>
        <taxon>Acidobacteriota</taxon>
        <taxon>Terriglobia</taxon>
        <taxon>Terriglobales</taxon>
        <taxon>Acidobacteriaceae</taxon>
        <taxon>Acidipila</taxon>
    </lineage>
</organism>
<protein>
    <submittedName>
        <fullName evidence="1">Uncharacterized protein</fullName>
    </submittedName>
</protein>
<evidence type="ECO:0000313" key="1">
    <source>
        <dbReference type="EMBL" id="TCK74355.1"/>
    </source>
</evidence>
<gene>
    <name evidence="1" type="ORF">C7378_1977</name>
</gene>
<proteinExistence type="predicted"/>
<name>A0A4R1L7Z0_9BACT</name>